<protein>
    <recommendedName>
        <fullName evidence="10">Dolichyl-diphosphooligosaccharide--protein glycosyltransferase subunit 1</fullName>
    </recommendedName>
</protein>
<dbReference type="Proteomes" id="UP001378960">
    <property type="component" value="Unassembled WGS sequence"/>
</dbReference>
<evidence type="ECO:0000256" key="4">
    <source>
        <dbReference type="ARBA" id="ARBA00008905"/>
    </source>
</evidence>
<evidence type="ECO:0000256" key="6">
    <source>
        <dbReference type="ARBA" id="ARBA00022729"/>
    </source>
</evidence>
<dbReference type="GO" id="GO:0018279">
    <property type="term" value="P:protein N-linked glycosylation via asparagine"/>
    <property type="evidence" value="ECO:0007669"/>
    <property type="project" value="TreeGrafter"/>
</dbReference>
<keyword evidence="7 10" id="KW-0256">Endoplasmic reticulum</keyword>
<dbReference type="EMBL" id="BTGB01000001">
    <property type="protein sequence ID" value="GMM43609.1"/>
    <property type="molecule type" value="Genomic_DNA"/>
</dbReference>
<evidence type="ECO:0000313" key="11">
    <source>
        <dbReference type="EMBL" id="GMM43609.1"/>
    </source>
</evidence>
<keyword evidence="5 10" id="KW-0812">Transmembrane</keyword>
<dbReference type="InterPro" id="IPR007676">
    <property type="entry name" value="Ribophorin_I"/>
</dbReference>
<comment type="pathway">
    <text evidence="3 10">Protein modification; protein glycosylation.</text>
</comment>
<evidence type="ECO:0000256" key="2">
    <source>
        <dbReference type="ARBA" id="ARBA00004115"/>
    </source>
</evidence>
<comment type="subcellular location">
    <subcellularLocation>
        <location evidence="2 10">Endoplasmic reticulum membrane</location>
        <topology evidence="2 10">Single-pass type I membrane protein</topology>
    </subcellularLocation>
</comment>
<keyword evidence="6 10" id="KW-0732">Signal</keyword>
<reference evidence="11 12" key="1">
    <citation type="journal article" date="2023" name="Elife">
        <title>Identification of key yeast species and microbe-microbe interactions impacting larval growth of Drosophila in the wild.</title>
        <authorList>
            <person name="Mure A."/>
            <person name="Sugiura Y."/>
            <person name="Maeda R."/>
            <person name="Honda K."/>
            <person name="Sakurai N."/>
            <person name="Takahashi Y."/>
            <person name="Watada M."/>
            <person name="Katoh T."/>
            <person name="Gotoh A."/>
            <person name="Gotoh Y."/>
            <person name="Taniguchi I."/>
            <person name="Nakamura K."/>
            <person name="Hayashi T."/>
            <person name="Katayama T."/>
            <person name="Uemura T."/>
            <person name="Hattori Y."/>
        </authorList>
    </citation>
    <scope>NUCLEOTIDE SEQUENCE [LARGE SCALE GENOMIC DNA]</scope>
    <source>
        <strain evidence="11 12">PK-24</strain>
    </source>
</reference>
<evidence type="ECO:0000313" key="12">
    <source>
        <dbReference type="Proteomes" id="UP001378960"/>
    </source>
</evidence>
<evidence type="ECO:0000256" key="1">
    <source>
        <dbReference type="ARBA" id="ARBA00002791"/>
    </source>
</evidence>
<dbReference type="PANTHER" id="PTHR21049:SF0">
    <property type="entry name" value="DOLICHYL-DIPHOSPHOOLIGOSACCHARIDE--PROTEIN GLYCOSYLTRANSFERASE SUBUNIT 1"/>
    <property type="match status" value="1"/>
</dbReference>
<comment type="similarity">
    <text evidence="4 10">Belongs to the OST1 family.</text>
</comment>
<name>A0AAV5QYW6_PICKL</name>
<keyword evidence="9 10" id="KW-0472">Membrane</keyword>
<evidence type="ECO:0000256" key="10">
    <source>
        <dbReference type="RuleBase" id="RU361143"/>
    </source>
</evidence>
<organism evidence="11 12">
    <name type="scientific">Pichia kluyveri</name>
    <name type="common">Yeast</name>
    <dbReference type="NCBI Taxonomy" id="36015"/>
    <lineage>
        <taxon>Eukaryota</taxon>
        <taxon>Fungi</taxon>
        <taxon>Dikarya</taxon>
        <taxon>Ascomycota</taxon>
        <taxon>Saccharomycotina</taxon>
        <taxon>Pichiomycetes</taxon>
        <taxon>Pichiales</taxon>
        <taxon>Pichiaceae</taxon>
        <taxon>Pichia</taxon>
    </lineage>
</organism>
<sequence>MKLTQFVNIWLLFVTTVLAVQPFKKVWENTQYSRVIDVGKSFVKERHDIQVTNIDSEPAIQYLFGLPKHMSPDATLVVAIYATKDGKRALLKPQKIPVQDEDLTYFDLKFPYPIAPGSTFEFILSFMITNQMVPYPEHIPMEKTQVIKLNTYAYPLTSYDTISYSLDIANTKSVTELNLDDLPILFEKVENERSVSFVASDLIEGNTVYDFTFTYPRNLPLTYINYLQRDLWVSHWSNTLQLEEYYELTNHGAKLDKGFSRSKYMTESIANKPHHAITALRIPFDHSKALQYDSIYYVDKVGNVSTSQYYENELIIRPRFPIFGGWNYNFTIGWDYKLDQFVKQQDDEYIITTKILDGIQDSTYDKVNFTIYLPEGAELLDYALPFAVAEPTITNQYSYLDVESGHLKVTFEFENLVDEMKNLSIVIRYKYTTYAMLHKPLHAAFYIFLALMGLYVLKKIDLSIKPNEKSDKIESEEVEIIDKDEKSEN</sequence>
<evidence type="ECO:0000256" key="5">
    <source>
        <dbReference type="ARBA" id="ARBA00022692"/>
    </source>
</evidence>
<proteinExistence type="inferred from homology"/>
<feature type="transmembrane region" description="Helical" evidence="10">
    <location>
        <begin position="440"/>
        <end position="457"/>
    </location>
</feature>
<evidence type="ECO:0000256" key="9">
    <source>
        <dbReference type="ARBA" id="ARBA00023136"/>
    </source>
</evidence>
<comment type="caution">
    <text evidence="11">The sequence shown here is derived from an EMBL/GenBank/DDBJ whole genome shotgun (WGS) entry which is preliminary data.</text>
</comment>
<dbReference type="GO" id="GO:0008250">
    <property type="term" value="C:oligosaccharyltransferase complex"/>
    <property type="evidence" value="ECO:0007669"/>
    <property type="project" value="UniProtKB-UniRule"/>
</dbReference>
<evidence type="ECO:0000256" key="8">
    <source>
        <dbReference type="ARBA" id="ARBA00022989"/>
    </source>
</evidence>
<comment type="subunit">
    <text evidence="10">Component of the oligosaccharyltransferase (OST) complex.</text>
</comment>
<evidence type="ECO:0000256" key="7">
    <source>
        <dbReference type="ARBA" id="ARBA00022824"/>
    </source>
</evidence>
<keyword evidence="8 10" id="KW-1133">Transmembrane helix</keyword>
<dbReference type="Pfam" id="PF04597">
    <property type="entry name" value="Ribophorin_I"/>
    <property type="match status" value="1"/>
</dbReference>
<gene>
    <name evidence="11" type="ORF">DAPK24_001840</name>
</gene>
<dbReference type="PANTHER" id="PTHR21049">
    <property type="entry name" value="RIBOPHORIN I"/>
    <property type="match status" value="1"/>
</dbReference>
<keyword evidence="12" id="KW-1185">Reference proteome</keyword>
<comment type="function">
    <text evidence="1 10">Subunit of the oligosaccharyl transferase (OST) complex that catalyzes the initial transfer of a defined glycan (Glc(3)Man(9)GlcNAc(2) in eukaryotes) from the lipid carrier dolichol-pyrophosphate to an asparagine residue within an Asn-X-Ser/Thr consensus motif in nascent polypeptide chains, the first step in protein N-glycosylation. N-glycosylation occurs cotranslationally and the complex associates with the Sec61 complex at the channel-forming translocon complex that mediates protein translocation across the endoplasmic reticulum (ER). All subunits are required for a maximal enzyme activity.</text>
</comment>
<feature type="chain" id="PRO_5043089169" description="Dolichyl-diphosphooligosaccharide--protein glycosyltransferase subunit 1" evidence="10">
    <location>
        <begin position="20"/>
        <end position="489"/>
    </location>
</feature>
<feature type="signal peptide" evidence="10">
    <location>
        <begin position="1"/>
        <end position="19"/>
    </location>
</feature>
<dbReference type="AlphaFoldDB" id="A0AAV5QYW6"/>
<evidence type="ECO:0000256" key="3">
    <source>
        <dbReference type="ARBA" id="ARBA00004922"/>
    </source>
</evidence>
<accession>A0AAV5QYW6</accession>